<keyword evidence="2 3" id="KW-0802">TPR repeat</keyword>
<dbReference type="InterPro" id="IPR019734">
    <property type="entry name" value="TPR_rpt"/>
</dbReference>
<sequence length="277" mass="31669">DGYISFNDFLLTSKNRETAFDFVQQTAANPDFVAILFVMTVDLSKSTIPFASITDVGYFDTQDEVLFPLQSVFRLDGIEVIDTDKHIYEVRVTLANDSDENIRKLVNRVREETFPGQVGWARFGQLLLKMNQLKKSEELYEILLDQTTYEAEKISIYYQLGWLKHQQRDYQAALTFYEQSLDIAQETLPPNHISLASSHTNIGAVNYSMGNYPKALSSYEKALEIRQKSLSADHIDLASSYHDVGMTYNSMNDFSEALSSYERALQIRQKSLPSNHP</sequence>
<dbReference type="Gene3D" id="3.90.176.10">
    <property type="entry name" value="Toxin ADP-ribosyltransferase, Chain A, domain 1"/>
    <property type="match status" value="1"/>
</dbReference>
<organism evidence="4 5">
    <name type="scientific">Adineta ricciae</name>
    <name type="common">Rotifer</name>
    <dbReference type="NCBI Taxonomy" id="249248"/>
    <lineage>
        <taxon>Eukaryota</taxon>
        <taxon>Metazoa</taxon>
        <taxon>Spiralia</taxon>
        <taxon>Gnathifera</taxon>
        <taxon>Rotifera</taxon>
        <taxon>Eurotatoria</taxon>
        <taxon>Bdelloidea</taxon>
        <taxon>Adinetida</taxon>
        <taxon>Adinetidae</taxon>
        <taxon>Adineta</taxon>
    </lineage>
</organism>
<dbReference type="SUPFAM" id="SSF56399">
    <property type="entry name" value="ADP-ribosylation"/>
    <property type="match status" value="1"/>
</dbReference>
<evidence type="ECO:0000313" key="5">
    <source>
        <dbReference type="Proteomes" id="UP000663828"/>
    </source>
</evidence>
<name>A0A816HF37_ADIRI</name>
<dbReference type="Pfam" id="PF13424">
    <property type="entry name" value="TPR_12"/>
    <property type="match status" value="2"/>
</dbReference>
<dbReference type="PROSITE" id="PS50293">
    <property type="entry name" value="TPR_REGION"/>
    <property type="match status" value="2"/>
</dbReference>
<dbReference type="SUPFAM" id="SSF48452">
    <property type="entry name" value="TPR-like"/>
    <property type="match status" value="1"/>
</dbReference>
<dbReference type="PANTHER" id="PTHR45641">
    <property type="entry name" value="TETRATRICOPEPTIDE REPEAT PROTEIN (AFU_ORTHOLOGUE AFUA_6G03870)"/>
    <property type="match status" value="1"/>
</dbReference>
<dbReference type="InterPro" id="IPR011990">
    <property type="entry name" value="TPR-like_helical_dom_sf"/>
</dbReference>
<dbReference type="Gene3D" id="1.25.40.10">
    <property type="entry name" value="Tetratricopeptide repeat domain"/>
    <property type="match status" value="1"/>
</dbReference>
<reference evidence="4" key="1">
    <citation type="submission" date="2021-02" db="EMBL/GenBank/DDBJ databases">
        <authorList>
            <person name="Nowell W R."/>
        </authorList>
    </citation>
    <scope>NUCLEOTIDE SEQUENCE</scope>
</reference>
<gene>
    <name evidence="4" type="ORF">XAT740_LOCUS62536</name>
</gene>
<dbReference type="SMART" id="SM00028">
    <property type="entry name" value="TPR"/>
    <property type="match status" value="3"/>
</dbReference>
<evidence type="ECO:0008006" key="6">
    <source>
        <dbReference type="Google" id="ProtNLM"/>
    </source>
</evidence>
<evidence type="ECO:0000256" key="3">
    <source>
        <dbReference type="PROSITE-ProRule" id="PRU00339"/>
    </source>
</evidence>
<evidence type="ECO:0000313" key="4">
    <source>
        <dbReference type="EMBL" id="CAF1687739.1"/>
    </source>
</evidence>
<feature type="repeat" description="TPR" evidence="3">
    <location>
        <begin position="196"/>
        <end position="229"/>
    </location>
</feature>
<feature type="non-terminal residue" evidence="4">
    <location>
        <position position="1"/>
    </location>
</feature>
<feature type="repeat" description="TPR" evidence="3">
    <location>
        <begin position="238"/>
        <end position="271"/>
    </location>
</feature>
<dbReference type="EMBL" id="CAJNOR010017758">
    <property type="protein sequence ID" value="CAF1687739.1"/>
    <property type="molecule type" value="Genomic_DNA"/>
</dbReference>
<comment type="caution">
    <text evidence="4">The sequence shown here is derived from an EMBL/GenBank/DDBJ whole genome shotgun (WGS) entry which is preliminary data.</text>
</comment>
<keyword evidence="5" id="KW-1185">Reference proteome</keyword>
<protein>
    <recommendedName>
        <fullName evidence="6">Tetratricopeptide repeat protein</fullName>
    </recommendedName>
</protein>
<dbReference type="PROSITE" id="PS50005">
    <property type="entry name" value="TPR"/>
    <property type="match status" value="3"/>
</dbReference>
<proteinExistence type="predicted"/>
<evidence type="ECO:0000256" key="2">
    <source>
        <dbReference type="ARBA" id="ARBA00022803"/>
    </source>
</evidence>
<dbReference type="AlphaFoldDB" id="A0A816HF37"/>
<evidence type="ECO:0000256" key="1">
    <source>
        <dbReference type="ARBA" id="ARBA00022737"/>
    </source>
</evidence>
<accession>A0A816HF37</accession>
<dbReference type="Proteomes" id="UP000663828">
    <property type="component" value="Unassembled WGS sequence"/>
</dbReference>
<feature type="non-terminal residue" evidence="4">
    <location>
        <position position="277"/>
    </location>
</feature>
<feature type="repeat" description="TPR" evidence="3">
    <location>
        <begin position="154"/>
        <end position="187"/>
    </location>
</feature>
<dbReference type="PANTHER" id="PTHR45641:SF19">
    <property type="entry name" value="NEPHROCYSTIN-3"/>
    <property type="match status" value="1"/>
</dbReference>
<keyword evidence="1" id="KW-0677">Repeat</keyword>